<evidence type="ECO:0000256" key="1">
    <source>
        <dbReference type="SAM" id="MobiDB-lite"/>
    </source>
</evidence>
<dbReference type="EMBL" id="CM029042">
    <property type="protein sequence ID" value="KAG2618677.1"/>
    <property type="molecule type" value="Genomic_DNA"/>
</dbReference>
<reference evidence="2" key="1">
    <citation type="submission" date="2020-05" db="EMBL/GenBank/DDBJ databases">
        <title>WGS assembly of Panicum virgatum.</title>
        <authorList>
            <person name="Lovell J.T."/>
            <person name="Jenkins J."/>
            <person name="Shu S."/>
            <person name="Juenger T.E."/>
            <person name="Schmutz J."/>
        </authorList>
    </citation>
    <scope>NUCLEOTIDE SEQUENCE</scope>
    <source>
        <strain evidence="2">AP13</strain>
    </source>
</reference>
<dbReference type="AlphaFoldDB" id="A0A8T0U8S9"/>
<feature type="compositionally biased region" description="Basic residues" evidence="1">
    <location>
        <begin position="112"/>
        <end position="124"/>
    </location>
</feature>
<dbReference type="Proteomes" id="UP000823388">
    <property type="component" value="Chromosome 3N"/>
</dbReference>
<evidence type="ECO:0000313" key="2">
    <source>
        <dbReference type="EMBL" id="KAG2618677.1"/>
    </source>
</evidence>
<sequence length="161" mass="17845">MAHHQGYPRQARQGGSLLHPRASSRASSHSRHDGARMNSDPHPPPTTKARSSNTQRRTQILLTNCPTEQRGAGADPMLACRQPQRSTQFKLAQIRSEPNRHASTQPQDHQPRTKQHAKFPKRIRRTADPVNGEPRVERSPPPDRPARALAIGSGTGEEDEG</sequence>
<name>A0A8T0U8S9_PANVG</name>
<comment type="caution">
    <text evidence="2">The sequence shown here is derived from an EMBL/GenBank/DDBJ whole genome shotgun (WGS) entry which is preliminary data.</text>
</comment>
<gene>
    <name evidence="2" type="ORF">PVAP13_3NG079735</name>
</gene>
<feature type="region of interest" description="Disordered" evidence="1">
    <location>
        <begin position="1"/>
        <end position="161"/>
    </location>
</feature>
<keyword evidence="3" id="KW-1185">Reference proteome</keyword>
<evidence type="ECO:0000313" key="3">
    <source>
        <dbReference type="Proteomes" id="UP000823388"/>
    </source>
</evidence>
<feature type="compositionally biased region" description="Low complexity" evidence="1">
    <location>
        <begin position="16"/>
        <end position="27"/>
    </location>
</feature>
<feature type="compositionally biased region" description="Polar residues" evidence="1">
    <location>
        <begin position="48"/>
        <end position="67"/>
    </location>
</feature>
<organism evidence="2 3">
    <name type="scientific">Panicum virgatum</name>
    <name type="common">Blackwell switchgrass</name>
    <dbReference type="NCBI Taxonomy" id="38727"/>
    <lineage>
        <taxon>Eukaryota</taxon>
        <taxon>Viridiplantae</taxon>
        <taxon>Streptophyta</taxon>
        <taxon>Embryophyta</taxon>
        <taxon>Tracheophyta</taxon>
        <taxon>Spermatophyta</taxon>
        <taxon>Magnoliopsida</taxon>
        <taxon>Liliopsida</taxon>
        <taxon>Poales</taxon>
        <taxon>Poaceae</taxon>
        <taxon>PACMAD clade</taxon>
        <taxon>Panicoideae</taxon>
        <taxon>Panicodae</taxon>
        <taxon>Paniceae</taxon>
        <taxon>Panicinae</taxon>
        <taxon>Panicum</taxon>
        <taxon>Panicum sect. Hiantes</taxon>
    </lineage>
</organism>
<feature type="compositionally biased region" description="Basic and acidic residues" evidence="1">
    <location>
        <begin position="134"/>
        <end position="146"/>
    </location>
</feature>
<protein>
    <submittedName>
        <fullName evidence="2">Uncharacterized protein</fullName>
    </submittedName>
</protein>
<accession>A0A8T0U8S9</accession>
<proteinExistence type="predicted"/>